<name>A0ABV6CRB1_9SPHN</name>
<keyword evidence="3" id="KW-1185">Reference proteome</keyword>
<dbReference type="InterPro" id="IPR009799">
    <property type="entry name" value="EthD_dom"/>
</dbReference>
<gene>
    <name evidence="2" type="ORF">ACFFJC_01595</name>
</gene>
<evidence type="ECO:0000313" key="2">
    <source>
        <dbReference type="EMBL" id="MFC0202957.1"/>
    </source>
</evidence>
<feature type="domain" description="EthD" evidence="1">
    <location>
        <begin position="12"/>
        <end position="100"/>
    </location>
</feature>
<dbReference type="SUPFAM" id="SSF54909">
    <property type="entry name" value="Dimeric alpha+beta barrel"/>
    <property type="match status" value="1"/>
</dbReference>
<dbReference type="Proteomes" id="UP001589798">
    <property type="component" value="Unassembled WGS sequence"/>
</dbReference>
<sequence length="125" mass="13954">MTVTVVTLLTRRPGMSREAFRAYYETHHRVIGERVLAGYATRYVRRFLDPLDGTEAPFDCDVVMEIDFPDEATRDTCFAALAEPAVAAMIAEDEERLFDRGRTRTFSVIEHASSLAPLAPGASAR</sequence>
<dbReference type="InterPro" id="IPR011008">
    <property type="entry name" value="Dimeric_a/b-barrel"/>
</dbReference>
<dbReference type="RefSeq" id="WP_379485830.1">
    <property type="nucleotide sequence ID" value="NZ_JBHLWK010000005.1"/>
</dbReference>
<proteinExistence type="predicted"/>
<dbReference type="EMBL" id="JBHLWK010000005">
    <property type="protein sequence ID" value="MFC0202957.1"/>
    <property type="molecule type" value="Genomic_DNA"/>
</dbReference>
<accession>A0ABV6CRB1</accession>
<protein>
    <submittedName>
        <fullName evidence="2">EthD domain-containing protein</fullName>
    </submittedName>
</protein>
<dbReference type="Gene3D" id="3.30.70.100">
    <property type="match status" value="1"/>
</dbReference>
<comment type="caution">
    <text evidence="2">The sequence shown here is derived from an EMBL/GenBank/DDBJ whole genome shotgun (WGS) entry which is preliminary data.</text>
</comment>
<organism evidence="2 3">
    <name type="scientific">Novosphingobium soli</name>
    <dbReference type="NCBI Taxonomy" id="574956"/>
    <lineage>
        <taxon>Bacteria</taxon>
        <taxon>Pseudomonadati</taxon>
        <taxon>Pseudomonadota</taxon>
        <taxon>Alphaproteobacteria</taxon>
        <taxon>Sphingomonadales</taxon>
        <taxon>Sphingomonadaceae</taxon>
        <taxon>Novosphingobium</taxon>
    </lineage>
</organism>
<evidence type="ECO:0000313" key="3">
    <source>
        <dbReference type="Proteomes" id="UP001589798"/>
    </source>
</evidence>
<reference evidence="2 3" key="1">
    <citation type="submission" date="2024-09" db="EMBL/GenBank/DDBJ databases">
        <authorList>
            <person name="Sun Q."/>
            <person name="Mori K."/>
        </authorList>
    </citation>
    <scope>NUCLEOTIDE SEQUENCE [LARGE SCALE GENOMIC DNA]</scope>
    <source>
        <strain evidence="2 3">CCM 7706</strain>
    </source>
</reference>
<dbReference type="Pfam" id="PF07110">
    <property type="entry name" value="EthD"/>
    <property type="match status" value="1"/>
</dbReference>
<evidence type="ECO:0000259" key="1">
    <source>
        <dbReference type="Pfam" id="PF07110"/>
    </source>
</evidence>